<protein>
    <submittedName>
        <fullName evidence="1">Uncharacterized protein</fullName>
    </submittedName>
</protein>
<sequence length="184" mass="19519">MSELAEQLAAGGLELVELVDPLVPLIPPRLANAATSFPPTAEPVPHSAVELEAPDLVAQANSGWYQLASEGGLFGTDREFLVAVEQTGEWWWAHVRLAQSWDVMGRGAASILGRGQGHPGFVMLSLDGSVIVVGNVSQSSVGSTLARDPSRNAGLREFAPQLADFPDVSEQEKAAIGRWLQNAP</sequence>
<dbReference type="RefSeq" id="WP_212009324.1">
    <property type="nucleotide sequence ID" value="NZ_JAAFYZ010000034.1"/>
</dbReference>
<accession>A0ABS5KNW6</accession>
<comment type="caution">
    <text evidence="1">The sequence shown here is derived from an EMBL/GenBank/DDBJ whole genome shotgun (WGS) entry which is preliminary data.</text>
</comment>
<name>A0ABS5KNW6_9ACTN</name>
<evidence type="ECO:0000313" key="2">
    <source>
        <dbReference type="Proteomes" id="UP000730482"/>
    </source>
</evidence>
<proteinExistence type="predicted"/>
<gene>
    <name evidence="1" type="ORF">KGQ19_12785</name>
</gene>
<organism evidence="1 2">
    <name type="scientific">Catenulispora pinistramenti</name>
    <dbReference type="NCBI Taxonomy" id="2705254"/>
    <lineage>
        <taxon>Bacteria</taxon>
        <taxon>Bacillati</taxon>
        <taxon>Actinomycetota</taxon>
        <taxon>Actinomycetes</taxon>
        <taxon>Catenulisporales</taxon>
        <taxon>Catenulisporaceae</taxon>
        <taxon>Catenulispora</taxon>
    </lineage>
</organism>
<reference evidence="1 2" key="1">
    <citation type="submission" date="2020-02" db="EMBL/GenBank/DDBJ databases">
        <title>Acidophilic actinobacteria isolated from forest soil.</title>
        <authorList>
            <person name="Golinska P."/>
        </authorList>
    </citation>
    <scope>NUCLEOTIDE SEQUENCE [LARGE SCALE GENOMIC DNA]</scope>
    <source>
        <strain evidence="1 2">NL8</strain>
    </source>
</reference>
<dbReference type="EMBL" id="JAAFYZ010000034">
    <property type="protein sequence ID" value="MBS2547743.1"/>
    <property type="molecule type" value="Genomic_DNA"/>
</dbReference>
<dbReference type="Proteomes" id="UP000730482">
    <property type="component" value="Unassembled WGS sequence"/>
</dbReference>
<keyword evidence="2" id="KW-1185">Reference proteome</keyword>
<evidence type="ECO:0000313" key="1">
    <source>
        <dbReference type="EMBL" id="MBS2547743.1"/>
    </source>
</evidence>